<name>A0A8S4G068_PLUXY</name>
<feature type="domain" description="Major facilitator superfamily (MFS) profile" evidence="6">
    <location>
        <begin position="76"/>
        <end position="511"/>
    </location>
</feature>
<feature type="transmembrane region" description="Helical" evidence="5">
    <location>
        <begin position="199"/>
        <end position="219"/>
    </location>
</feature>
<dbReference type="GO" id="GO:0016020">
    <property type="term" value="C:membrane"/>
    <property type="evidence" value="ECO:0007669"/>
    <property type="project" value="UniProtKB-SubCell"/>
</dbReference>
<feature type="transmembrane region" description="Helical" evidence="5">
    <location>
        <begin position="226"/>
        <end position="249"/>
    </location>
</feature>
<gene>
    <name evidence="7" type="ORF">PLXY2_LOCUS10965</name>
</gene>
<sequence>MESEDEFDEKQKGEDLTHKIAGDFGRWQLVISISMALLKLPVAWYHMNIIFLAPPQDFWCRKPEMLLNVTEHEWREIFLPKSNNHSCFYDAPIISNQSLTNRSGTASQVNCRSFDYDTSVFNRTIISDWDLVCSNRWLVHLSQIVLMLGILLGGILFGALADRYGRKHPLMAAIIIQSVCGFSSGTLSIFWVFLLNRFVLALSTGGIAVMAFVLCMEVVSGKWRTIVPVLCQLPFGLGAAIMSGMAYWWRDWRKLEFSLGCLSSLYVLYWFWIPESPRWLLATGQTEKALGVLRDAAKKNKRPFNINDVNLLLQQKAGAATDQPRFTAFLKSPNMRRKTFLLSLNWLFTGIAYYTFAQYLGALGDNIFLTVATSGVISTPGAIISIFVLAKLGRKATIGGFQLLTCLCFVLLLVVPKNLYVNDWPRLLCAGVGMAGMAGSIPALYLFTAELYPTIGRNVGVGGVSIFARVGSMIAPLFVGLDEIMENLTLIVLACMSLAQILLVVPLPDTRGYPLPATLEEAEGFTRRQRKDYFKEQKDKNHQSETLPTVY</sequence>
<evidence type="ECO:0000256" key="3">
    <source>
        <dbReference type="ARBA" id="ARBA00022989"/>
    </source>
</evidence>
<dbReference type="EMBL" id="CAJHNJ030000052">
    <property type="protein sequence ID" value="CAG9132757.1"/>
    <property type="molecule type" value="Genomic_DNA"/>
</dbReference>
<dbReference type="InterPro" id="IPR036259">
    <property type="entry name" value="MFS_trans_sf"/>
</dbReference>
<feature type="transmembrane region" description="Helical" evidence="5">
    <location>
        <begin position="459"/>
        <end position="481"/>
    </location>
</feature>
<feature type="transmembrane region" description="Helical" evidence="5">
    <location>
        <begin position="255"/>
        <end position="273"/>
    </location>
</feature>
<dbReference type="SUPFAM" id="SSF103473">
    <property type="entry name" value="MFS general substrate transporter"/>
    <property type="match status" value="1"/>
</dbReference>
<comment type="subcellular location">
    <subcellularLocation>
        <location evidence="1">Membrane</location>
        <topology evidence="1">Multi-pass membrane protein</topology>
    </subcellularLocation>
</comment>
<dbReference type="GO" id="GO:0022857">
    <property type="term" value="F:transmembrane transporter activity"/>
    <property type="evidence" value="ECO:0007669"/>
    <property type="project" value="InterPro"/>
</dbReference>
<accession>A0A8S4G068</accession>
<protein>
    <submittedName>
        <fullName evidence="7">(diamondback moth) hypothetical protein</fullName>
    </submittedName>
</protein>
<evidence type="ECO:0000259" key="6">
    <source>
        <dbReference type="PROSITE" id="PS50850"/>
    </source>
</evidence>
<feature type="transmembrane region" description="Helical" evidence="5">
    <location>
        <begin position="172"/>
        <end position="193"/>
    </location>
</feature>
<keyword evidence="4 5" id="KW-0472">Membrane</keyword>
<reference evidence="7" key="1">
    <citation type="submission" date="2020-11" db="EMBL/GenBank/DDBJ databases">
        <authorList>
            <person name="Whiteford S."/>
        </authorList>
    </citation>
    <scope>NUCLEOTIDE SEQUENCE</scope>
</reference>
<dbReference type="PANTHER" id="PTHR24064">
    <property type="entry name" value="SOLUTE CARRIER FAMILY 22 MEMBER"/>
    <property type="match status" value="1"/>
</dbReference>
<proteinExistence type="predicted"/>
<dbReference type="Gene3D" id="1.20.1250.20">
    <property type="entry name" value="MFS general substrate transporter like domains"/>
    <property type="match status" value="1"/>
</dbReference>
<dbReference type="AlphaFoldDB" id="A0A8S4G068"/>
<evidence type="ECO:0000256" key="5">
    <source>
        <dbReference type="SAM" id="Phobius"/>
    </source>
</evidence>
<dbReference type="CDD" id="cd17317">
    <property type="entry name" value="MFS_SLC22"/>
    <property type="match status" value="1"/>
</dbReference>
<keyword evidence="2 5" id="KW-0812">Transmembrane</keyword>
<dbReference type="InterPro" id="IPR005828">
    <property type="entry name" value="MFS_sugar_transport-like"/>
</dbReference>
<feature type="transmembrane region" description="Helical" evidence="5">
    <location>
        <begin position="340"/>
        <end position="361"/>
    </location>
</feature>
<evidence type="ECO:0000256" key="2">
    <source>
        <dbReference type="ARBA" id="ARBA00022692"/>
    </source>
</evidence>
<keyword evidence="3 5" id="KW-1133">Transmembrane helix</keyword>
<feature type="transmembrane region" description="Helical" evidence="5">
    <location>
        <begin position="396"/>
        <end position="415"/>
    </location>
</feature>
<evidence type="ECO:0000256" key="1">
    <source>
        <dbReference type="ARBA" id="ARBA00004141"/>
    </source>
</evidence>
<evidence type="ECO:0000256" key="4">
    <source>
        <dbReference type="ARBA" id="ARBA00023136"/>
    </source>
</evidence>
<feature type="transmembrane region" description="Helical" evidence="5">
    <location>
        <begin position="427"/>
        <end position="447"/>
    </location>
</feature>
<evidence type="ECO:0000313" key="8">
    <source>
        <dbReference type="Proteomes" id="UP000653454"/>
    </source>
</evidence>
<feature type="transmembrane region" description="Helical" evidence="5">
    <location>
        <begin position="487"/>
        <end position="505"/>
    </location>
</feature>
<feature type="transmembrane region" description="Helical" evidence="5">
    <location>
        <begin position="137"/>
        <end position="160"/>
    </location>
</feature>
<evidence type="ECO:0000313" key="7">
    <source>
        <dbReference type="EMBL" id="CAG9132757.1"/>
    </source>
</evidence>
<dbReference type="Pfam" id="PF00083">
    <property type="entry name" value="Sugar_tr"/>
    <property type="match status" value="1"/>
</dbReference>
<organism evidence="7 8">
    <name type="scientific">Plutella xylostella</name>
    <name type="common">Diamondback moth</name>
    <name type="synonym">Plutella maculipennis</name>
    <dbReference type="NCBI Taxonomy" id="51655"/>
    <lineage>
        <taxon>Eukaryota</taxon>
        <taxon>Metazoa</taxon>
        <taxon>Ecdysozoa</taxon>
        <taxon>Arthropoda</taxon>
        <taxon>Hexapoda</taxon>
        <taxon>Insecta</taxon>
        <taxon>Pterygota</taxon>
        <taxon>Neoptera</taxon>
        <taxon>Endopterygota</taxon>
        <taxon>Lepidoptera</taxon>
        <taxon>Glossata</taxon>
        <taxon>Ditrysia</taxon>
        <taxon>Yponomeutoidea</taxon>
        <taxon>Plutellidae</taxon>
        <taxon>Plutella</taxon>
    </lineage>
</organism>
<keyword evidence="8" id="KW-1185">Reference proteome</keyword>
<comment type="caution">
    <text evidence="7">The sequence shown here is derived from an EMBL/GenBank/DDBJ whole genome shotgun (WGS) entry which is preliminary data.</text>
</comment>
<feature type="transmembrane region" description="Helical" evidence="5">
    <location>
        <begin position="367"/>
        <end position="389"/>
    </location>
</feature>
<dbReference type="Proteomes" id="UP000653454">
    <property type="component" value="Unassembled WGS sequence"/>
</dbReference>
<dbReference type="InterPro" id="IPR020846">
    <property type="entry name" value="MFS_dom"/>
</dbReference>
<dbReference type="PROSITE" id="PS50850">
    <property type="entry name" value="MFS"/>
    <property type="match status" value="1"/>
</dbReference>